<dbReference type="Proteomes" id="UP000277437">
    <property type="component" value="Chromosome"/>
</dbReference>
<evidence type="ECO:0000256" key="3">
    <source>
        <dbReference type="SAM" id="MobiDB-lite"/>
    </source>
</evidence>
<organism evidence="5 6">
    <name type="scientific">Pseudomonas chlororaphis</name>
    <dbReference type="NCBI Taxonomy" id="587753"/>
    <lineage>
        <taxon>Bacteria</taxon>
        <taxon>Pseudomonadati</taxon>
        <taxon>Pseudomonadota</taxon>
        <taxon>Gammaproteobacteria</taxon>
        <taxon>Pseudomonadales</taxon>
        <taxon>Pseudomonadaceae</taxon>
        <taxon>Pseudomonas</taxon>
    </lineage>
</organism>
<proteinExistence type="inferred from homology"/>
<dbReference type="AlphaFoldDB" id="A0AAX3FR98"/>
<dbReference type="PANTHER" id="PTHR13903:SF8">
    <property type="entry name" value="PIRIN"/>
    <property type="match status" value="1"/>
</dbReference>
<protein>
    <submittedName>
        <fullName evidence="5">Pirin</fullName>
    </submittedName>
</protein>
<sequence>MTTSTTERENTQLHLGHNQPPRDIVHRTRGTSSGPITRLVSPSDLGGLIKPFVFLDLFDFEGGQAPSLELGWHPHSGIATVTVLLDGSVQYAETTGSVGVLPTGGVEWMQAGGGVWHTGTVDSAPARGFQLWVALPPDLENAPSMSHYVMPEDVPHVGPVRVILGSYNGLSSPIVAPPMTYLLVTLKDGERWTFLPPLGHDVAWVSLMDGALHASSRITRGEVAIFERGETAIELVAEGDTQFVLGSAKQHPHELVLGHYSVHTSVEALRRGEAEIRRIGHQLRAEGKYSYALRSI</sequence>
<evidence type="ECO:0000256" key="1">
    <source>
        <dbReference type="ARBA" id="ARBA00008416"/>
    </source>
</evidence>
<dbReference type="RefSeq" id="WP_102678185.1">
    <property type="nucleotide sequence ID" value="NZ_CP054865.1"/>
</dbReference>
<evidence type="ECO:0000256" key="2">
    <source>
        <dbReference type="RuleBase" id="RU003457"/>
    </source>
</evidence>
<dbReference type="EMBL" id="LR134334">
    <property type="protein sequence ID" value="VEF72095.1"/>
    <property type="molecule type" value="Genomic_DNA"/>
</dbReference>
<evidence type="ECO:0000259" key="4">
    <source>
        <dbReference type="Pfam" id="PF02678"/>
    </source>
</evidence>
<comment type="similarity">
    <text evidence="1 2">Belongs to the pirin family.</text>
</comment>
<gene>
    <name evidence="5" type="ORF">NCTC7357_00329</name>
</gene>
<dbReference type="InterPro" id="IPR014710">
    <property type="entry name" value="RmlC-like_jellyroll"/>
</dbReference>
<feature type="region of interest" description="Disordered" evidence="3">
    <location>
        <begin position="1"/>
        <end position="37"/>
    </location>
</feature>
<name>A0AAX3FR98_9PSED</name>
<dbReference type="InterPro" id="IPR003829">
    <property type="entry name" value="Pirin_N_dom"/>
</dbReference>
<reference evidence="5 6" key="1">
    <citation type="submission" date="2018-12" db="EMBL/GenBank/DDBJ databases">
        <authorList>
            <consortium name="Pathogen Informatics"/>
        </authorList>
    </citation>
    <scope>NUCLEOTIDE SEQUENCE [LARGE SCALE GENOMIC DNA]</scope>
    <source>
        <strain evidence="5 6">NCTC7357</strain>
    </source>
</reference>
<dbReference type="InterPro" id="IPR012093">
    <property type="entry name" value="Pirin"/>
</dbReference>
<dbReference type="SUPFAM" id="SSF51182">
    <property type="entry name" value="RmlC-like cupins"/>
    <property type="match status" value="1"/>
</dbReference>
<feature type="domain" description="Pirin N-terminal" evidence="4">
    <location>
        <begin position="48"/>
        <end position="133"/>
    </location>
</feature>
<dbReference type="PANTHER" id="PTHR13903">
    <property type="entry name" value="PIRIN-RELATED"/>
    <property type="match status" value="1"/>
</dbReference>
<dbReference type="PIRSF" id="PIRSF006232">
    <property type="entry name" value="Pirin"/>
    <property type="match status" value="1"/>
</dbReference>
<evidence type="ECO:0000313" key="5">
    <source>
        <dbReference type="EMBL" id="VEF72095.1"/>
    </source>
</evidence>
<dbReference type="Pfam" id="PF02678">
    <property type="entry name" value="Pirin"/>
    <property type="match status" value="1"/>
</dbReference>
<feature type="compositionally biased region" description="Basic and acidic residues" evidence="3">
    <location>
        <begin position="1"/>
        <end position="11"/>
    </location>
</feature>
<dbReference type="InterPro" id="IPR011051">
    <property type="entry name" value="RmlC_Cupin_sf"/>
</dbReference>
<accession>A0AAX3FR98</accession>
<dbReference type="Gene3D" id="2.60.120.10">
    <property type="entry name" value="Jelly Rolls"/>
    <property type="match status" value="1"/>
</dbReference>
<evidence type="ECO:0000313" key="6">
    <source>
        <dbReference type="Proteomes" id="UP000277437"/>
    </source>
</evidence>